<comment type="subcellular location">
    <subcellularLocation>
        <location evidence="1">Membrane</location>
    </subcellularLocation>
</comment>
<evidence type="ECO:0000313" key="15">
    <source>
        <dbReference type="EMBL" id="JAS62078.1"/>
    </source>
</evidence>
<dbReference type="Pfam" id="PF03009">
    <property type="entry name" value="GDPD"/>
    <property type="match status" value="2"/>
</dbReference>
<dbReference type="GO" id="GO:0004622">
    <property type="term" value="F:phosphatidylcholine lysophospholipase activity"/>
    <property type="evidence" value="ECO:0007669"/>
    <property type="project" value="TreeGrafter"/>
</dbReference>
<evidence type="ECO:0000256" key="9">
    <source>
        <dbReference type="ARBA" id="ARBA00047392"/>
    </source>
</evidence>
<dbReference type="PROSITE" id="PS51704">
    <property type="entry name" value="GP_PDE"/>
    <property type="match status" value="1"/>
</dbReference>
<dbReference type="GO" id="GO:0005789">
    <property type="term" value="C:endoplasmic reticulum membrane"/>
    <property type="evidence" value="ECO:0007669"/>
    <property type="project" value="TreeGrafter"/>
</dbReference>
<organism evidence="15">
    <name type="scientific">Cuerna arida</name>
    <dbReference type="NCBI Taxonomy" id="1464854"/>
    <lineage>
        <taxon>Eukaryota</taxon>
        <taxon>Metazoa</taxon>
        <taxon>Ecdysozoa</taxon>
        <taxon>Arthropoda</taxon>
        <taxon>Hexapoda</taxon>
        <taxon>Insecta</taxon>
        <taxon>Pterygota</taxon>
        <taxon>Neoptera</taxon>
        <taxon>Paraneoptera</taxon>
        <taxon>Hemiptera</taxon>
        <taxon>Auchenorrhyncha</taxon>
        <taxon>Membracoidea</taxon>
        <taxon>Cicadellidae</taxon>
        <taxon>Cicadellinae</taxon>
        <taxon>Proconiini</taxon>
        <taxon>Cuerna</taxon>
    </lineage>
</organism>
<comment type="catalytic activity">
    <reaction evidence="9">
        <text>N-(5Z,8Z,11Z,14Z-eicosatetraenoyl)-1-(9Z-octadecenoyl)-sn-glycero-3-phosphoethanolamine + H2O = N-(5Z,8Z,11Z,14Z-eicosatetraenoyl)-ethanolamine + 1-(9Z-octadecenoyl)-sn-glycero-3-phosphate + H(+)</text>
        <dbReference type="Rhea" id="RHEA:45544"/>
        <dbReference type="ChEBI" id="CHEBI:2700"/>
        <dbReference type="ChEBI" id="CHEBI:15377"/>
        <dbReference type="ChEBI" id="CHEBI:15378"/>
        <dbReference type="ChEBI" id="CHEBI:74544"/>
        <dbReference type="ChEBI" id="CHEBI:85223"/>
    </reaction>
    <physiologicalReaction direction="left-to-right" evidence="9">
        <dbReference type="Rhea" id="RHEA:45545"/>
    </physiologicalReaction>
</comment>
<dbReference type="InterPro" id="IPR017946">
    <property type="entry name" value="PLC-like_Pdiesterase_TIM-brl"/>
</dbReference>
<evidence type="ECO:0000256" key="6">
    <source>
        <dbReference type="ARBA" id="ARBA00023098"/>
    </source>
</evidence>
<evidence type="ECO:0000256" key="10">
    <source>
        <dbReference type="ARBA" id="ARBA00047538"/>
    </source>
</evidence>
<sequence>MFYISMKILLGFFCGYVITSLVLFKKPTLLHKKKKQHFVCRHISHRGGAGEAYENTVVAFRRAVALGTDMLELDCHLTRDNQVVVSHDHNLLRATGVNKKIADLDYKDLPPLQQTIPIDFDPGAPYEGSDNEEERRIPLLSDVFREFPKIPINIDIKVNDIRLIEEVDSLVRRYDREHLTVWGNFSNKVTNRCYAQNPNIGLLFSMRRVVSLLLLFYTGLLPFVPIKESFLEIFLPSIFLRMNLDVMNIYHFRLEKEPGSDGLLPFPSILLRLMDTLLIRRALFNHLHERGIQVYIWVLNHDEEYERAFQLGATGVMTDYPSRLRQFLDNNPQYLVNDNTCDENELLVKKHL</sequence>
<dbReference type="Gene3D" id="3.20.20.190">
    <property type="entry name" value="Phosphatidylinositol (PI) phosphodiesterase"/>
    <property type="match status" value="1"/>
</dbReference>
<dbReference type="GO" id="GO:0046475">
    <property type="term" value="P:glycerophospholipid catabolic process"/>
    <property type="evidence" value="ECO:0007669"/>
    <property type="project" value="TreeGrafter"/>
</dbReference>
<dbReference type="PANTHER" id="PTHR42758">
    <property type="entry name" value="PHOSPHATIDYLGLYCEROL PHOSPHOLIPASE C"/>
    <property type="match status" value="1"/>
</dbReference>
<feature type="domain" description="GP-PDE" evidence="14">
    <location>
        <begin position="40"/>
        <end position="328"/>
    </location>
</feature>
<evidence type="ECO:0000256" key="1">
    <source>
        <dbReference type="ARBA" id="ARBA00004370"/>
    </source>
</evidence>
<keyword evidence="6" id="KW-0443">Lipid metabolism</keyword>
<evidence type="ECO:0000256" key="12">
    <source>
        <dbReference type="ARBA" id="ARBA00048947"/>
    </source>
</evidence>
<feature type="transmembrane region" description="Helical" evidence="13">
    <location>
        <begin position="209"/>
        <end position="226"/>
    </location>
</feature>
<dbReference type="PANTHER" id="PTHR42758:SF2">
    <property type="entry name" value="PHOSPHATIDYLGLYCEROL PHOSPHOLIPASE C"/>
    <property type="match status" value="1"/>
</dbReference>
<evidence type="ECO:0000256" key="4">
    <source>
        <dbReference type="ARBA" id="ARBA00022801"/>
    </source>
</evidence>
<evidence type="ECO:0000256" key="8">
    <source>
        <dbReference type="ARBA" id="ARBA00036083"/>
    </source>
</evidence>
<evidence type="ECO:0000256" key="5">
    <source>
        <dbReference type="ARBA" id="ARBA00022989"/>
    </source>
</evidence>
<evidence type="ECO:0000256" key="13">
    <source>
        <dbReference type="SAM" id="Phobius"/>
    </source>
</evidence>
<dbReference type="InterPro" id="IPR052271">
    <property type="entry name" value="GDPD-Related"/>
</dbReference>
<dbReference type="InterPro" id="IPR030395">
    <property type="entry name" value="GP_PDE_dom"/>
</dbReference>
<reference evidence="15" key="1">
    <citation type="submission" date="2015-11" db="EMBL/GenBank/DDBJ databases">
        <title>De novo transcriptome assembly of four potential Pierce s Disease insect vectors from Arizona vineyards.</title>
        <authorList>
            <person name="Tassone E.E."/>
        </authorList>
    </citation>
    <scope>NUCLEOTIDE SEQUENCE</scope>
</reference>
<keyword evidence="7 13" id="KW-0472">Membrane</keyword>
<dbReference type="SUPFAM" id="SSF51695">
    <property type="entry name" value="PLC-like phosphodiesterases"/>
    <property type="match status" value="1"/>
</dbReference>
<evidence type="ECO:0000256" key="2">
    <source>
        <dbReference type="ARBA" id="ARBA00007277"/>
    </source>
</evidence>
<comment type="catalytic activity">
    <reaction evidence="10">
        <text>N-hexadecanoyl-1-(9Z-octadecenoyl)-sn-glycero-3-phosphoethanolamine + H2O = N-hexadecanoylethanolamine + 1-(9Z-octadecenoyl)-sn-glycero-3-phosphate + H(+)</text>
        <dbReference type="Rhea" id="RHEA:53168"/>
        <dbReference type="ChEBI" id="CHEBI:15377"/>
        <dbReference type="ChEBI" id="CHEBI:15378"/>
        <dbReference type="ChEBI" id="CHEBI:71464"/>
        <dbReference type="ChEBI" id="CHEBI:74544"/>
        <dbReference type="ChEBI" id="CHEBI:85217"/>
    </reaction>
    <physiologicalReaction direction="left-to-right" evidence="10">
        <dbReference type="Rhea" id="RHEA:53169"/>
    </physiologicalReaction>
</comment>
<dbReference type="CDD" id="cd08612">
    <property type="entry name" value="GDPD_GDE4"/>
    <property type="match status" value="1"/>
</dbReference>
<comment type="catalytic activity">
    <reaction evidence="12">
        <text>N,1-di-(9Z-octadecenoyl)-sn-glycero-3-phosphoethanolamine + H2O = N-(9Z-octadecenoyl) ethanolamine + 1-(9Z-octadecenoyl)-sn-glycero-3-phosphate + H(+)</text>
        <dbReference type="Rhea" id="RHEA:56460"/>
        <dbReference type="ChEBI" id="CHEBI:15377"/>
        <dbReference type="ChEBI" id="CHEBI:15378"/>
        <dbReference type="ChEBI" id="CHEBI:71466"/>
        <dbReference type="ChEBI" id="CHEBI:74544"/>
        <dbReference type="ChEBI" id="CHEBI:85222"/>
    </reaction>
    <physiologicalReaction direction="left-to-right" evidence="12">
        <dbReference type="Rhea" id="RHEA:56461"/>
    </physiologicalReaction>
</comment>
<dbReference type="GO" id="GO:0008081">
    <property type="term" value="F:phosphoric diester hydrolase activity"/>
    <property type="evidence" value="ECO:0007669"/>
    <property type="project" value="InterPro"/>
</dbReference>
<comment type="catalytic activity">
    <reaction evidence="11">
        <text>1-O-(1Z-octadecenyl)-sn-glycero-3-phospho-N-hexadecanoyl-ethanolamine + H2O = 1-O-(1Z-octadecenyl)-sn-glycero-3-phosphate + N-hexadecanoylethanolamine + H(+)</text>
        <dbReference type="Rhea" id="RHEA:53184"/>
        <dbReference type="ChEBI" id="CHEBI:15377"/>
        <dbReference type="ChEBI" id="CHEBI:15378"/>
        <dbReference type="ChEBI" id="CHEBI:71464"/>
        <dbReference type="ChEBI" id="CHEBI:137009"/>
        <dbReference type="ChEBI" id="CHEBI:137017"/>
    </reaction>
    <physiologicalReaction direction="left-to-right" evidence="11">
        <dbReference type="Rhea" id="RHEA:53185"/>
    </physiologicalReaction>
</comment>
<comment type="catalytic activity">
    <reaction evidence="8">
        <text>1-O-hexadecyl-sn-glycero-3-phosphocholine + H2O = 1-O-hexadecyl-sn-glycero-3-phosphate + choline + H(+)</text>
        <dbReference type="Rhea" id="RHEA:41143"/>
        <dbReference type="ChEBI" id="CHEBI:15354"/>
        <dbReference type="ChEBI" id="CHEBI:15377"/>
        <dbReference type="ChEBI" id="CHEBI:15378"/>
        <dbReference type="ChEBI" id="CHEBI:64496"/>
        <dbReference type="ChEBI" id="CHEBI:77580"/>
    </reaction>
    <physiologicalReaction direction="left-to-right" evidence="8">
        <dbReference type="Rhea" id="RHEA:41144"/>
    </physiologicalReaction>
</comment>
<feature type="transmembrane region" description="Helical" evidence="13">
    <location>
        <begin position="6"/>
        <end position="24"/>
    </location>
</feature>
<dbReference type="AlphaFoldDB" id="A0A1B6GI10"/>
<comment type="similarity">
    <text evidence="2">Belongs to the glycerophosphoryl diester phosphodiesterase family.</text>
</comment>
<keyword evidence="4" id="KW-0378">Hydrolase</keyword>
<evidence type="ECO:0000259" key="14">
    <source>
        <dbReference type="PROSITE" id="PS51704"/>
    </source>
</evidence>
<accession>A0A1B6GI10</accession>
<proteinExistence type="inferred from homology"/>
<gene>
    <name evidence="15" type="ORF">g.18480</name>
</gene>
<evidence type="ECO:0000256" key="3">
    <source>
        <dbReference type="ARBA" id="ARBA00022692"/>
    </source>
</evidence>
<keyword evidence="3 13" id="KW-0812">Transmembrane</keyword>
<protein>
    <recommendedName>
        <fullName evidence="14">GP-PDE domain-containing protein</fullName>
    </recommendedName>
</protein>
<keyword evidence="5 13" id="KW-1133">Transmembrane helix</keyword>
<dbReference type="EMBL" id="GECZ01007691">
    <property type="protein sequence ID" value="JAS62078.1"/>
    <property type="molecule type" value="Transcribed_RNA"/>
</dbReference>
<evidence type="ECO:0000256" key="11">
    <source>
        <dbReference type="ARBA" id="ARBA00048580"/>
    </source>
</evidence>
<name>A0A1B6GI10_9HEMI</name>
<evidence type="ECO:0000256" key="7">
    <source>
        <dbReference type="ARBA" id="ARBA00023136"/>
    </source>
</evidence>